<accession>A0AC35TK20</accession>
<proteinExistence type="predicted"/>
<dbReference type="Proteomes" id="UP000095286">
    <property type="component" value="Unplaced"/>
</dbReference>
<organism evidence="1 2">
    <name type="scientific">Rhabditophanes sp. KR3021</name>
    <dbReference type="NCBI Taxonomy" id="114890"/>
    <lineage>
        <taxon>Eukaryota</taxon>
        <taxon>Metazoa</taxon>
        <taxon>Ecdysozoa</taxon>
        <taxon>Nematoda</taxon>
        <taxon>Chromadorea</taxon>
        <taxon>Rhabditida</taxon>
        <taxon>Tylenchina</taxon>
        <taxon>Panagrolaimomorpha</taxon>
        <taxon>Strongyloidoidea</taxon>
        <taxon>Alloionematidae</taxon>
        <taxon>Rhabditophanes</taxon>
    </lineage>
</organism>
<evidence type="ECO:0000313" key="1">
    <source>
        <dbReference type="Proteomes" id="UP000095286"/>
    </source>
</evidence>
<name>A0AC35TK20_9BILA</name>
<dbReference type="WBParaSite" id="RSKR_0000141500.1">
    <property type="protein sequence ID" value="RSKR_0000141500.1"/>
    <property type="gene ID" value="RSKR_0000141500"/>
</dbReference>
<reference evidence="2" key="1">
    <citation type="submission" date="2016-11" db="UniProtKB">
        <authorList>
            <consortium name="WormBaseParasite"/>
        </authorList>
    </citation>
    <scope>IDENTIFICATION</scope>
    <source>
        <strain evidence="2">KR3021</strain>
    </source>
</reference>
<protein>
    <submittedName>
        <fullName evidence="2">Transmembrane protein</fullName>
    </submittedName>
</protein>
<evidence type="ECO:0000313" key="2">
    <source>
        <dbReference type="WBParaSite" id="RSKR_0000141500.1"/>
    </source>
</evidence>
<sequence length="250" mass="28108">MDTAWGTDFDLAVLGNVLKKRFGIFYPSLNGKSYNFSMILPGSQSQTWPLVFLHNTNLNHFGLIQNLATPNQPFEVQDEEEFMEIDSDKNMSFVEENPIPMSVEIKNFLSEKKKKNTWICRQRRELNDMSPVKQIVSSRAQRAAARSLVCQSKIDPAITKSNIKKSIEPQIAKTVTKCCARNPNKIPLQHTLGKLNAIRYGQKVAHQPLNKVKELGIDVSIGVGILATLAIGATIFHSLESTPEENENRQ</sequence>